<reference evidence="1 2" key="1">
    <citation type="submission" date="2018-11" db="EMBL/GenBank/DDBJ databases">
        <title>Rufibacter latericius sp. nov., isolated from water in Baiyang Lake.</title>
        <authorList>
            <person name="Yang Y."/>
        </authorList>
    </citation>
    <scope>NUCLEOTIDE SEQUENCE [LARGE SCALE GENOMIC DNA]</scope>
    <source>
        <strain evidence="1 2">MCC P1</strain>
    </source>
</reference>
<proteinExistence type="predicted"/>
<name>A0A3M9MPV3_9BACT</name>
<keyword evidence="2" id="KW-1185">Reference proteome</keyword>
<evidence type="ECO:0000313" key="2">
    <source>
        <dbReference type="Proteomes" id="UP000271010"/>
    </source>
</evidence>
<dbReference type="Proteomes" id="UP000271010">
    <property type="component" value="Unassembled WGS sequence"/>
</dbReference>
<protein>
    <submittedName>
        <fullName evidence="1">Uncharacterized protein</fullName>
    </submittedName>
</protein>
<organism evidence="1 2">
    <name type="scientific">Rufibacter immobilis</name>
    <dbReference type="NCBI Taxonomy" id="1348778"/>
    <lineage>
        <taxon>Bacteria</taxon>
        <taxon>Pseudomonadati</taxon>
        <taxon>Bacteroidota</taxon>
        <taxon>Cytophagia</taxon>
        <taxon>Cytophagales</taxon>
        <taxon>Hymenobacteraceae</taxon>
        <taxon>Rufibacter</taxon>
    </lineage>
</organism>
<accession>A0A3M9MPV3</accession>
<gene>
    <name evidence="1" type="ORF">EFA69_15550</name>
</gene>
<dbReference type="AlphaFoldDB" id="A0A3M9MPV3"/>
<dbReference type="RefSeq" id="WP_123134006.1">
    <property type="nucleotide sequence ID" value="NZ_RJJE01000017.1"/>
</dbReference>
<sequence>MEPIRVEILNPKALQLLQNLADLNLISIEKKKQNTFTDVVKNLRSKSASAPSLEDITKEVKLVRSKLPRK</sequence>
<dbReference type="OrthoDB" id="964950at2"/>
<dbReference type="EMBL" id="RJJE01000017">
    <property type="protein sequence ID" value="RNI27539.1"/>
    <property type="molecule type" value="Genomic_DNA"/>
</dbReference>
<evidence type="ECO:0000313" key="1">
    <source>
        <dbReference type="EMBL" id="RNI27539.1"/>
    </source>
</evidence>
<comment type="caution">
    <text evidence="1">The sequence shown here is derived from an EMBL/GenBank/DDBJ whole genome shotgun (WGS) entry which is preliminary data.</text>
</comment>